<dbReference type="EMBL" id="OY660877">
    <property type="protein sequence ID" value="CAJ1071556.1"/>
    <property type="molecule type" value="Genomic_DNA"/>
</dbReference>
<reference evidence="2" key="1">
    <citation type="submission" date="2023-08" db="EMBL/GenBank/DDBJ databases">
        <authorList>
            <person name="Alioto T."/>
            <person name="Alioto T."/>
            <person name="Gomez Garrido J."/>
        </authorList>
    </citation>
    <scope>NUCLEOTIDE SEQUENCE</scope>
</reference>
<feature type="compositionally biased region" description="Basic and acidic residues" evidence="1">
    <location>
        <begin position="60"/>
        <end position="72"/>
    </location>
</feature>
<name>A0AAV1GBT0_XYRNO</name>
<evidence type="ECO:0000313" key="3">
    <source>
        <dbReference type="Proteomes" id="UP001178508"/>
    </source>
</evidence>
<feature type="region of interest" description="Disordered" evidence="1">
    <location>
        <begin position="1"/>
        <end position="21"/>
    </location>
</feature>
<keyword evidence="3" id="KW-1185">Reference proteome</keyword>
<evidence type="ECO:0000256" key="1">
    <source>
        <dbReference type="SAM" id="MobiDB-lite"/>
    </source>
</evidence>
<sequence length="144" mass="16170">MASSPRLAHPPRRHCGRVGPCGLPGPQLRLASIWPDRENTSQFQNKSNNGWTEEDEQDLVGDRTPTKGDKLGRLASLYPDSNPSRCWINKTRVKQADRRSIGFQEERRILSFSVSVVELAFVKGLHFTLWAENLGEKQSLTGKG</sequence>
<protein>
    <submittedName>
        <fullName evidence="2">Uncharacterized protein</fullName>
    </submittedName>
</protein>
<organism evidence="2 3">
    <name type="scientific">Xyrichtys novacula</name>
    <name type="common">Pearly razorfish</name>
    <name type="synonym">Hemipteronotus novacula</name>
    <dbReference type="NCBI Taxonomy" id="13765"/>
    <lineage>
        <taxon>Eukaryota</taxon>
        <taxon>Metazoa</taxon>
        <taxon>Chordata</taxon>
        <taxon>Craniata</taxon>
        <taxon>Vertebrata</taxon>
        <taxon>Euteleostomi</taxon>
        <taxon>Actinopterygii</taxon>
        <taxon>Neopterygii</taxon>
        <taxon>Teleostei</taxon>
        <taxon>Neoteleostei</taxon>
        <taxon>Acanthomorphata</taxon>
        <taxon>Eupercaria</taxon>
        <taxon>Labriformes</taxon>
        <taxon>Labridae</taxon>
        <taxon>Xyrichtys</taxon>
    </lineage>
</organism>
<dbReference type="Proteomes" id="UP001178508">
    <property type="component" value="Chromosome 14"/>
</dbReference>
<feature type="compositionally biased region" description="Polar residues" evidence="1">
    <location>
        <begin position="40"/>
        <end position="51"/>
    </location>
</feature>
<gene>
    <name evidence="2" type="ORF">XNOV1_A042686</name>
</gene>
<feature type="region of interest" description="Disordered" evidence="1">
    <location>
        <begin position="38"/>
        <end position="75"/>
    </location>
</feature>
<accession>A0AAV1GBT0</accession>
<dbReference type="AlphaFoldDB" id="A0AAV1GBT0"/>
<evidence type="ECO:0000313" key="2">
    <source>
        <dbReference type="EMBL" id="CAJ1071556.1"/>
    </source>
</evidence>
<proteinExistence type="predicted"/>